<dbReference type="Proteomes" id="UP000762676">
    <property type="component" value="Unassembled WGS sequence"/>
</dbReference>
<accession>A0AAV4JUK4</accession>
<organism evidence="2 3">
    <name type="scientific">Elysia marginata</name>
    <dbReference type="NCBI Taxonomy" id="1093978"/>
    <lineage>
        <taxon>Eukaryota</taxon>
        <taxon>Metazoa</taxon>
        <taxon>Spiralia</taxon>
        <taxon>Lophotrochozoa</taxon>
        <taxon>Mollusca</taxon>
        <taxon>Gastropoda</taxon>
        <taxon>Heterobranchia</taxon>
        <taxon>Euthyneura</taxon>
        <taxon>Panpulmonata</taxon>
        <taxon>Sacoglossa</taxon>
        <taxon>Placobranchoidea</taxon>
        <taxon>Plakobranchidae</taxon>
        <taxon>Elysia</taxon>
    </lineage>
</organism>
<dbReference type="AlphaFoldDB" id="A0AAV4JUK4"/>
<evidence type="ECO:0000313" key="2">
    <source>
        <dbReference type="EMBL" id="GFS26026.1"/>
    </source>
</evidence>
<feature type="region of interest" description="Disordered" evidence="1">
    <location>
        <begin position="1"/>
        <end position="35"/>
    </location>
</feature>
<comment type="caution">
    <text evidence="2">The sequence shown here is derived from an EMBL/GenBank/DDBJ whole genome shotgun (WGS) entry which is preliminary data.</text>
</comment>
<protein>
    <submittedName>
        <fullName evidence="2">Uncharacterized protein</fullName>
    </submittedName>
</protein>
<evidence type="ECO:0000256" key="1">
    <source>
        <dbReference type="SAM" id="MobiDB-lite"/>
    </source>
</evidence>
<proteinExistence type="predicted"/>
<evidence type="ECO:0000313" key="3">
    <source>
        <dbReference type="Proteomes" id="UP000762676"/>
    </source>
</evidence>
<sequence>MPLQPMHIEQISSKVEPDGQANRSKRRSPSITSCCSDRALTSGGVWDMVEQFAMFHGLQHQQEVLIQDSVEVHICQLLVTSELKFEKIIAVYRNASCCCDRCWNGSW</sequence>
<reference evidence="2 3" key="1">
    <citation type="journal article" date="2021" name="Elife">
        <title>Chloroplast acquisition without the gene transfer in kleptoplastic sea slugs, Plakobranchus ocellatus.</title>
        <authorList>
            <person name="Maeda T."/>
            <person name="Takahashi S."/>
            <person name="Yoshida T."/>
            <person name="Shimamura S."/>
            <person name="Takaki Y."/>
            <person name="Nagai Y."/>
            <person name="Toyoda A."/>
            <person name="Suzuki Y."/>
            <person name="Arimoto A."/>
            <person name="Ishii H."/>
            <person name="Satoh N."/>
            <person name="Nishiyama T."/>
            <person name="Hasebe M."/>
            <person name="Maruyama T."/>
            <person name="Minagawa J."/>
            <person name="Obokata J."/>
            <person name="Shigenobu S."/>
        </authorList>
    </citation>
    <scope>NUCLEOTIDE SEQUENCE [LARGE SCALE GENOMIC DNA]</scope>
</reference>
<gene>
    <name evidence="2" type="ORF">ElyMa_007041000</name>
</gene>
<keyword evidence="3" id="KW-1185">Reference proteome</keyword>
<name>A0AAV4JUK4_9GAST</name>
<dbReference type="EMBL" id="BMAT01014087">
    <property type="protein sequence ID" value="GFS26026.1"/>
    <property type="molecule type" value="Genomic_DNA"/>
</dbReference>